<feature type="region of interest" description="Disordered" evidence="2">
    <location>
        <begin position="106"/>
        <end position="129"/>
    </location>
</feature>
<feature type="compositionally biased region" description="Basic and acidic residues" evidence="2">
    <location>
        <begin position="112"/>
        <end position="124"/>
    </location>
</feature>
<dbReference type="InterPro" id="IPR001789">
    <property type="entry name" value="Sig_transdc_resp-reg_receiver"/>
</dbReference>
<feature type="transmembrane region" description="Helical" evidence="3">
    <location>
        <begin position="200"/>
        <end position="223"/>
    </location>
</feature>
<keyword evidence="3" id="KW-0812">Transmembrane</keyword>
<feature type="domain" description="Response regulatory" evidence="4">
    <location>
        <begin position="301"/>
        <end position="422"/>
    </location>
</feature>
<organism evidence="5 6">
    <name type="scientific">Janthinobacterium violaceinigrum</name>
    <dbReference type="NCBI Taxonomy" id="2654252"/>
    <lineage>
        <taxon>Bacteria</taxon>
        <taxon>Pseudomonadati</taxon>
        <taxon>Pseudomonadota</taxon>
        <taxon>Betaproteobacteria</taxon>
        <taxon>Burkholderiales</taxon>
        <taxon>Oxalobacteraceae</taxon>
        <taxon>Janthinobacterium</taxon>
    </lineage>
</organism>
<proteinExistence type="predicted"/>
<dbReference type="SUPFAM" id="SSF52172">
    <property type="entry name" value="CheY-like"/>
    <property type="match status" value="1"/>
</dbReference>
<protein>
    <submittedName>
        <fullName evidence="5">Response regulator</fullName>
    </submittedName>
</protein>
<evidence type="ECO:0000313" key="5">
    <source>
        <dbReference type="EMBL" id="KAB8066408.1"/>
    </source>
</evidence>
<evidence type="ECO:0000256" key="1">
    <source>
        <dbReference type="PROSITE-ProRule" id="PRU00169"/>
    </source>
</evidence>
<keyword evidence="3" id="KW-0472">Membrane</keyword>
<dbReference type="AlphaFoldDB" id="A0A6I1IGD5"/>
<reference evidence="5 6" key="1">
    <citation type="submission" date="2019-10" db="EMBL/GenBank/DDBJ databases">
        <title>Three novel species isolated from a subtropical stream in China.</title>
        <authorList>
            <person name="Lu H."/>
        </authorList>
    </citation>
    <scope>NUCLEOTIDE SEQUENCE [LARGE SCALE GENOMIC DNA]</scope>
    <source>
        <strain evidence="5 6">FT13W</strain>
    </source>
</reference>
<evidence type="ECO:0000256" key="3">
    <source>
        <dbReference type="SAM" id="Phobius"/>
    </source>
</evidence>
<dbReference type="InterPro" id="IPR011006">
    <property type="entry name" value="CheY-like_superfamily"/>
</dbReference>
<dbReference type="GO" id="GO:0000160">
    <property type="term" value="P:phosphorelay signal transduction system"/>
    <property type="evidence" value="ECO:0007669"/>
    <property type="project" value="InterPro"/>
</dbReference>
<feature type="transmembrane region" description="Helical" evidence="3">
    <location>
        <begin position="78"/>
        <end position="98"/>
    </location>
</feature>
<comment type="caution">
    <text evidence="5">The sequence shown here is derived from an EMBL/GenBank/DDBJ whole genome shotgun (WGS) entry which is preliminary data.</text>
</comment>
<dbReference type="Proteomes" id="UP000468717">
    <property type="component" value="Unassembled WGS sequence"/>
</dbReference>
<sequence>MMSVEAPTDYIRCGLVPGFSIFQGAAVDPNDSVGKAATTAAVRKRDVLPYILLFILLAGLLAVLAGALLPPYYHAVPALLWSLGFCVSGMLLGFLFGIPRTLPSGTVNMAPPDERTNAKGRPTDEPPAAAADAAASSASNTLFLGTPTPMEINSNLVEVSDWLTKIIVGVGLIELKSLPGSARSMAAFIAPSLDTDTPTAMAVVGGIMLFFSVHGFLIGYLLTRIYLSIMIKRADSMVKNESVRLESGKEIEVTELSRLQQKSLDDMQEAVTQLLLAHPPDGGAAVTALAGMPTAQKPASLVLWLDDHPRNNTLLVEQLERENIKVDQAVSMRQALAMLQQKHYALLITDMARVENRRRIKDAGVRTVREVRQVQPALPIVVYCSKDTVASYGTEAEAAGARFITTSGTSLLASVNKLLHEEREDGAQSAP</sequence>
<feature type="transmembrane region" description="Helical" evidence="3">
    <location>
        <begin position="47"/>
        <end position="69"/>
    </location>
</feature>
<dbReference type="PROSITE" id="PS50110">
    <property type="entry name" value="RESPONSE_REGULATORY"/>
    <property type="match status" value="1"/>
</dbReference>
<keyword evidence="1" id="KW-0597">Phosphoprotein</keyword>
<keyword evidence="3" id="KW-1133">Transmembrane helix</keyword>
<dbReference type="EMBL" id="WFLI01000003">
    <property type="protein sequence ID" value="KAB8066408.1"/>
    <property type="molecule type" value="Genomic_DNA"/>
</dbReference>
<keyword evidence="6" id="KW-1185">Reference proteome</keyword>
<evidence type="ECO:0000259" key="4">
    <source>
        <dbReference type="PROSITE" id="PS50110"/>
    </source>
</evidence>
<name>A0A6I1IGD5_9BURK</name>
<feature type="modified residue" description="4-aspartylphosphate" evidence="1">
    <location>
        <position position="350"/>
    </location>
</feature>
<dbReference type="CDD" id="cd00156">
    <property type="entry name" value="REC"/>
    <property type="match status" value="1"/>
</dbReference>
<dbReference type="Gene3D" id="3.40.50.2300">
    <property type="match status" value="1"/>
</dbReference>
<evidence type="ECO:0000256" key="2">
    <source>
        <dbReference type="SAM" id="MobiDB-lite"/>
    </source>
</evidence>
<gene>
    <name evidence="5" type="ORF">GCN75_04275</name>
</gene>
<accession>A0A6I1IGD5</accession>
<evidence type="ECO:0000313" key="6">
    <source>
        <dbReference type="Proteomes" id="UP000468717"/>
    </source>
</evidence>
<dbReference type="Pfam" id="PF00072">
    <property type="entry name" value="Response_reg"/>
    <property type="match status" value="1"/>
</dbReference>